<accession>A0AAW4QW04</accession>
<evidence type="ECO:0000313" key="1">
    <source>
        <dbReference type="EMBL" id="MBY0036912.1"/>
    </source>
</evidence>
<dbReference type="RefSeq" id="WP_221825607.1">
    <property type="nucleotide sequence ID" value="NZ_JACLPZ010000005.1"/>
</dbReference>
<dbReference type="Proteomes" id="UP001197806">
    <property type="component" value="Unassembled WGS sequence"/>
</dbReference>
<comment type="caution">
    <text evidence="1">The sequence shown here is derived from an EMBL/GenBank/DDBJ whole genome shotgun (WGS) entry which is preliminary data.</text>
</comment>
<evidence type="ECO:0000313" key="2">
    <source>
        <dbReference type="Proteomes" id="UP001197806"/>
    </source>
</evidence>
<dbReference type="AlphaFoldDB" id="A0AAW4QW04"/>
<proteinExistence type="predicted"/>
<dbReference type="EMBL" id="JACLPZ010000005">
    <property type="protein sequence ID" value="MBY0036912.1"/>
    <property type="molecule type" value="Genomic_DNA"/>
</dbReference>
<gene>
    <name evidence="1" type="ORF">H7U08_10000</name>
</gene>
<protein>
    <submittedName>
        <fullName evidence="1">Uncharacterized protein</fullName>
    </submittedName>
</protein>
<organism evidence="1 2">
    <name type="scientific">Bacillus cereus</name>
    <dbReference type="NCBI Taxonomy" id="1396"/>
    <lineage>
        <taxon>Bacteria</taxon>
        <taxon>Bacillati</taxon>
        <taxon>Bacillota</taxon>
        <taxon>Bacilli</taxon>
        <taxon>Bacillales</taxon>
        <taxon>Bacillaceae</taxon>
        <taxon>Bacillus</taxon>
        <taxon>Bacillus cereus group</taxon>
    </lineage>
</organism>
<name>A0AAW4QW04_BACCE</name>
<sequence length="99" mass="11505">MRDVRDLAFGLDHEVGQIKGHADTLIDVETLLGQLNDRMLEAEMKGEEKSCYKEHHRTIRILWHVMRQLKTELIGSVEEFDKINTDLFNEVVKNSGKIQ</sequence>
<reference evidence="1" key="1">
    <citation type="submission" date="2020-08" db="EMBL/GenBank/DDBJ databases">
        <title>Fungal Genomes of the International Space Station.</title>
        <authorList>
            <person name="Seuylemezian A."/>
            <person name="Singh N.K."/>
            <person name="Wood J."/>
            <person name="Venkateswaran K."/>
        </authorList>
    </citation>
    <scope>NUCLEOTIDE SEQUENCE</scope>
    <source>
        <strain evidence="1">I2-B2</strain>
    </source>
</reference>